<name>A0ABP9RUX4_9GAMM</name>
<feature type="transmembrane region" description="Helical" evidence="1">
    <location>
        <begin position="51"/>
        <end position="69"/>
    </location>
</feature>
<evidence type="ECO:0000313" key="2">
    <source>
        <dbReference type="EMBL" id="GAA5187467.1"/>
    </source>
</evidence>
<dbReference type="InterPro" id="IPR046513">
    <property type="entry name" value="DUF6691"/>
</dbReference>
<comment type="caution">
    <text evidence="2">The sequence shown here is derived from an EMBL/GenBank/DDBJ whole genome shotgun (WGS) entry which is preliminary data.</text>
</comment>
<keyword evidence="1" id="KW-1133">Transmembrane helix</keyword>
<dbReference type="Pfam" id="PF20398">
    <property type="entry name" value="DUF6691"/>
    <property type="match status" value="1"/>
</dbReference>
<keyword evidence="3" id="KW-1185">Reference proteome</keyword>
<dbReference type="RefSeq" id="WP_345315484.1">
    <property type="nucleotide sequence ID" value="NZ_BAABLF010000005.1"/>
</dbReference>
<keyword evidence="1" id="KW-0472">Membrane</keyword>
<dbReference type="EMBL" id="BAABLF010000005">
    <property type="protein sequence ID" value="GAA5187467.1"/>
    <property type="molecule type" value="Genomic_DNA"/>
</dbReference>
<reference evidence="3" key="1">
    <citation type="journal article" date="2019" name="Int. J. Syst. Evol. Microbiol.">
        <title>The Global Catalogue of Microorganisms (GCM) 10K type strain sequencing project: providing services to taxonomists for standard genome sequencing and annotation.</title>
        <authorList>
            <consortium name="The Broad Institute Genomics Platform"/>
            <consortium name="The Broad Institute Genome Sequencing Center for Infectious Disease"/>
            <person name="Wu L."/>
            <person name="Ma J."/>
        </authorList>
    </citation>
    <scope>NUCLEOTIDE SEQUENCE [LARGE SCALE GENOMIC DNA]</scope>
    <source>
        <strain evidence="3">JCM 18720</strain>
    </source>
</reference>
<evidence type="ECO:0000256" key="1">
    <source>
        <dbReference type="SAM" id="Phobius"/>
    </source>
</evidence>
<evidence type="ECO:0000313" key="3">
    <source>
        <dbReference type="Proteomes" id="UP001501600"/>
    </source>
</evidence>
<organism evidence="2 3">
    <name type="scientific">Ferrimonas gelatinilytica</name>
    <dbReference type="NCBI Taxonomy" id="1255257"/>
    <lineage>
        <taxon>Bacteria</taxon>
        <taxon>Pseudomonadati</taxon>
        <taxon>Pseudomonadota</taxon>
        <taxon>Gammaproteobacteria</taxon>
        <taxon>Alteromonadales</taxon>
        <taxon>Ferrimonadaceae</taxon>
        <taxon>Ferrimonas</taxon>
    </lineage>
</organism>
<accession>A0ABP9RUX4</accession>
<gene>
    <name evidence="2" type="ORF">GCM10025772_05170</name>
</gene>
<protein>
    <submittedName>
        <fullName evidence="2">YeeE/YedE family protein</fullName>
    </submittedName>
</protein>
<keyword evidence="1" id="KW-0812">Transmembrane</keyword>
<feature type="transmembrane region" description="Helical" evidence="1">
    <location>
        <begin position="119"/>
        <end position="140"/>
    </location>
</feature>
<feature type="transmembrane region" description="Helical" evidence="1">
    <location>
        <begin position="97"/>
        <end position="113"/>
    </location>
</feature>
<sequence length="159" mass="16553">MKSLLAFVVALLSGILFGAGFFLSGMADPAKVIGFLDLTGLFDGRWDPSLMLVMAGALAVYLPGFHFLVKPRLAAQAAPLAAQSYHLPRRTRIDRRLLSGSALFGLGWGIAGICPGPALANLGSGSLSVLLFVAAMLVGIKTGCALKPREATPESVQAN</sequence>
<proteinExistence type="predicted"/>
<dbReference type="Proteomes" id="UP001501600">
    <property type="component" value="Unassembled WGS sequence"/>
</dbReference>